<dbReference type="GO" id="GO:0008410">
    <property type="term" value="F:CoA-transferase activity"/>
    <property type="evidence" value="ECO:0007669"/>
    <property type="project" value="TreeGrafter"/>
</dbReference>
<dbReference type="PANTHER" id="PTHR48207:SF3">
    <property type="entry name" value="SUCCINATE--HYDROXYMETHYLGLUTARATE COA-TRANSFERASE"/>
    <property type="match status" value="1"/>
</dbReference>
<proteinExistence type="predicted"/>
<dbReference type="InterPro" id="IPR050483">
    <property type="entry name" value="CoA-transferase_III_domain"/>
</dbReference>
<evidence type="ECO:0000313" key="2">
    <source>
        <dbReference type="EMBL" id="MBB4138141.1"/>
    </source>
</evidence>
<keyword evidence="1 2" id="KW-0808">Transferase</keyword>
<name>A0A840F2L1_9ACTN</name>
<dbReference type="InterPro" id="IPR044855">
    <property type="entry name" value="CoA-Trfase_III_dom3_sf"/>
</dbReference>
<dbReference type="Pfam" id="PF02515">
    <property type="entry name" value="CoA_transf_3"/>
    <property type="match status" value="1"/>
</dbReference>
<gene>
    <name evidence="2" type="ORF">BKA16_004766</name>
</gene>
<dbReference type="Gene3D" id="3.40.50.10540">
    <property type="entry name" value="Crotonobetainyl-coa:carnitine coa-transferase, domain 1"/>
    <property type="match status" value="1"/>
</dbReference>
<accession>A0A840F2L1</accession>
<dbReference type="SUPFAM" id="SSF89796">
    <property type="entry name" value="CoA-transferase family III (CaiB/BaiF)"/>
    <property type="match status" value="1"/>
</dbReference>
<evidence type="ECO:0000256" key="1">
    <source>
        <dbReference type="ARBA" id="ARBA00022679"/>
    </source>
</evidence>
<dbReference type="InterPro" id="IPR023606">
    <property type="entry name" value="CoA-Trfase_III_dom_1_sf"/>
</dbReference>
<dbReference type="EMBL" id="JACIFP010000003">
    <property type="protein sequence ID" value="MBB4138141.1"/>
    <property type="molecule type" value="Genomic_DNA"/>
</dbReference>
<dbReference type="AlphaFoldDB" id="A0A840F2L1"/>
<keyword evidence="3" id="KW-1185">Reference proteome</keyword>
<dbReference type="PANTHER" id="PTHR48207">
    <property type="entry name" value="SUCCINATE--HYDROXYMETHYLGLUTARATE COA-TRANSFERASE"/>
    <property type="match status" value="1"/>
</dbReference>
<organism evidence="2 3">
    <name type="scientific">Gordonia humi</name>
    <dbReference type="NCBI Taxonomy" id="686429"/>
    <lineage>
        <taxon>Bacteria</taxon>
        <taxon>Bacillati</taxon>
        <taxon>Actinomycetota</taxon>
        <taxon>Actinomycetes</taxon>
        <taxon>Mycobacteriales</taxon>
        <taxon>Gordoniaceae</taxon>
        <taxon>Gordonia</taxon>
    </lineage>
</organism>
<dbReference type="InterPro" id="IPR003673">
    <property type="entry name" value="CoA-Trfase_fam_III"/>
</dbReference>
<evidence type="ECO:0000313" key="3">
    <source>
        <dbReference type="Proteomes" id="UP000551501"/>
    </source>
</evidence>
<sequence length="351" mass="35958">MPAVGDETRAWGPASVNGSSAYFAAVNRGKRSVTLDLGSSEGRLAARQLVSTADVLVENFRPGVADRLGIGADEMMAAFPGLIYGSITGFGTSGPLADAAGTEVIVEAESGLMDVTGMPGAAPVRFGVAMVDIATGLALSTGVCAALAERARTGVGRRVDTSLFATAVSSLGTLIAGSAADGTTPDRWGSGHPTIVPYRAFEVVDGFVVLGATNDAMFTRLVGGLGIDPAEIDAAWSTNAGRINARTDVETVIHRSISHRCAGDVVTVLRDHGVLVAEVASAADTASGEQALALSLFEHHDGIPFSRSPLSGSDTRPLWRAPQLGEHTAEVFAELNRGADCASAAAQNRKG</sequence>
<reference evidence="2 3" key="1">
    <citation type="submission" date="2020-08" db="EMBL/GenBank/DDBJ databases">
        <title>Sequencing the genomes of 1000 actinobacteria strains.</title>
        <authorList>
            <person name="Klenk H.-P."/>
        </authorList>
    </citation>
    <scope>NUCLEOTIDE SEQUENCE [LARGE SCALE GENOMIC DNA]</scope>
    <source>
        <strain evidence="2 3">DSM 45298</strain>
    </source>
</reference>
<dbReference type="Gene3D" id="3.30.1540.10">
    <property type="entry name" value="formyl-coa transferase, domain 3"/>
    <property type="match status" value="1"/>
</dbReference>
<protein>
    <submittedName>
        <fullName evidence="2">Crotonobetainyl-CoA:carnitine CoA-transferase CaiB-like acyl-CoA transferase</fullName>
    </submittedName>
</protein>
<dbReference type="Proteomes" id="UP000551501">
    <property type="component" value="Unassembled WGS sequence"/>
</dbReference>
<comment type="caution">
    <text evidence="2">The sequence shown here is derived from an EMBL/GenBank/DDBJ whole genome shotgun (WGS) entry which is preliminary data.</text>
</comment>